<dbReference type="EMBL" id="CP000828">
    <property type="protein sequence ID" value="ABW29399.1"/>
    <property type="molecule type" value="Genomic_DNA"/>
</dbReference>
<gene>
    <name evidence="1" type="ordered locus">AM1_4422</name>
</gene>
<sequence length="66" mass="7606">MPLERRLSRDAYLQNEIVILKQLCLTPSRMFQPGRYKVSELPDEAFTMGLVERAPIPSEENPDDAE</sequence>
<proteinExistence type="predicted"/>
<dbReference type="AlphaFoldDB" id="B0CF02"/>
<reference evidence="1 2" key="1">
    <citation type="journal article" date="2008" name="Proc. Natl. Acad. Sci. U.S.A.">
        <title>Niche adaptation and genome expansion in the chlorophyll d-producing cyanobacterium Acaryochloris marina.</title>
        <authorList>
            <person name="Swingley W.D."/>
            <person name="Chen M."/>
            <person name="Cheung P.C."/>
            <person name="Conrad A.L."/>
            <person name="Dejesa L.C."/>
            <person name="Hao J."/>
            <person name="Honchak B.M."/>
            <person name="Karbach L.E."/>
            <person name="Kurdoglu A."/>
            <person name="Lahiri S."/>
            <person name="Mastrian S.D."/>
            <person name="Miyashita H."/>
            <person name="Page L."/>
            <person name="Ramakrishna P."/>
            <person name="Satoh S."/>
            <person name="Sattley W.M."/>
            <person name="Shimada Y."/>
            <person name="Taylor H.L."/>
            <person name="Tomo T."/>
            <person name="Tsuchiya T."/>
            <person name="Wang Z.T."/>
            <person name="Raymond J."/>
            <person name="Mimuro M."/>
            <person name="Blankenship R.E."/>
            <person name="Touchman J.W."/>
        </authorList>
    </citation>
    <scope>NUCLEOTIDE SEQUENCE [LARGE SCALE GENOMIC DNA]</scope>
    <source>
        <strain evidence="2">MBIC 11017</strain>
    </source>
</reference>
<organism evidence="1 2">
    <name type="scientific">Acaryochloris marina (strain MBIC 11017)</name>
    <dbReference type="NCBI Taxonomy" id="329726"/>
    <lineage>
        <taxon>Bacteria</taxon>
        <taxon>Bacillati</taxon>
        <taxon>Cyanobacteriota</taxon>
        <taxon>Cyanophyceae</taxon>
        <taxon>Acaryochloridales</taxon>
        <taxon>Acaryochloridaceae</taxon>
        <taxon>Acaryochloris</taxon>
    </lineage>
</organism>
<evidence type="ECO:0000313" key="2">
    <source>
        <dbReference type="Proteomes" id="UP000000268"/>
    </source>
</evidence>
<dbReference type="eggNOG" id="ENOG5032ZWU">
    <property type="taxonomic scope" value="Bacteria"/>
</dbReference>
<dbReference type="HOGENOM" id="CLU_2821145_0_0_3"/>
<keyword evidence="2" id="KW-1185">Reference proteome</keyword>
<dbReference type="KEGG" id="amr:AM1_4422"/>
<evidence type="ECO:0000313" key="1">
    <source>
        <dbReference type="EMBL" id="ABW29399.1"/>
    </source>
</evidence>
<name>B0CF02_ACAM1</name>
<dbReference type="STRING" id="329726.AM1_4422"/>
<dbReference type="RefSeq" id="WP_012164721.1">
    <property type="nucleotide sequence ID" value="NC_009925.1"/>
</dbReference>
<accession>B0CF02</accession>
<dbReference type="OrthoDB" id="532178at2"/>
<protein>
    <submittedName>
        <fullName evidence="1">Uncharacterized protein</fullName>
    </submittedName>
</protein>
<dbReference type="Proteomes" id="UP000000268">
    <property type="component" value="Chromosome"/>
</dbReference>